<name>A0A714EA66_SALTM</name>
<dbReference type="EMBL" id="DAAOSW010000078">
    <property type="protein sequence ID" value="HAD4035128.1"/>
    <property type="molecule type" value="Genomic_DNA"/>
</dbReference>
<keyword evidence="1" id="KW-0762">Sugar transport</keyword>
<gene>
    <name evidence="1" type="ORF">G1R69_26120</name>
</gene>
<sequence length="176" mass="18442">MNVAAVQFIAAEASMDVAKPDTPASVYALTTENQQKPQRIFQGKLSEVNTSVVESDRQIAEMIRRGEIDGIVVMSADPVKANQAVFAAAVEMKTPIVGTGGTSMALVAAKGANVVATSGTTGTTSRTRAVSFVASLCKHWGIKYKPQLGSASPSQSGSGKSLLKRFNIRSIMIPAL</sequence>
<dbReference type="AlphaFoldDB" id="A0A714EA66"/>
<comment type="caution">
    <text evidence="1">The sequence shown here is derived from an EMBL/GenBank/DDBJ whole genome shotgun (WGS) entry which is preliminary data.</text>
</comment>
<organism evidence="1">
    <name type="scientific">Salmonella typhimurium</name>
    <dbReference type="NCBI Taxonomy" id="90371"/>
    <lineage>
        <taxon>Bacteria</taxon>
        <taxon>Pseudomonadati</taxon>
        <taxon>Pseudomonadota</taxon>
        <taxon>Gammaproteobacteria</taxon>
        <taxon>Enterobacterales</taxon>
        <taxon>Enterobacteriaceae</taxon>
        <taxon>Salmonella</taxon>
    </lineage>
</organism>
<accession>A0A714EA66</accession>
<evidence type="ECO:0000313" key="1">
    <source>
        <dbReference type="EMBL" id="HAD4035128.1"/>
    </source>
</evidence>
<proteinExistence type="predicted"/>
<reference evidence="1" key="1">
    <citation type="journal article" date="2018" name="Genome Biol.">
        <title>SKESA: strategic k-mer extension for scrupulous assemblies.</title>
        <authorList>
            <person name="Souvorov A."/>
            <person name="Agarwala R."/>
            <person name="Lipman D.J."/>
        </authorList>
    </citation>
    <scope>NUCLEOTIDE SEQUENCE</scope>
    <source>
        <strain evidence="1">S269FT</strain>
    </source>
</reference>
<reference evidence="1" key="2">
    <citation type="submission" date="2019-01" db="EMBL/GenBank/DDBJ databases">
        <authorList>
            <consortium name="NCBI Pathogen Detection Project"/>
        </authorList>
    </citation>
    <scope>NUCLEOTIDE SEQUENCE</scope>
    <source>
        <strain evidence="1">S269FT</strain>
    </source>
</reference>
<protein>
    <submittedName>
        <fullName evidence="1">PTS sugar transporter</fullName>
    </submittedName>
</protein>
<feature type="non-terminal residue" evidence="1">
    <location>
        <position position="176"/>
    </location>
</feature>
<keyword evidence="1" id="KW-0813">Transport</keyword>